<sequence>MAALLTHLPQTRSQSARLAEVFLRAEGQLAVLTGAGISTDSGVPDYRGPKGIYVKNKDYRPIRYQEFVSSHPTRQRYWSRSYLGFPRIARALPNRAHIALRALQPTQISGLITQNVDGLHPQWDKSPPIEMHGSLHRVHCLACKHAIARTDFQHTVGAMNPELVEWARRNPRASEGDVASSTRPDGDVEAEWDSSGFRYPDCEACGSGMLKPSVVFFGENIDLATRDKTFDLVDSARALLCIGTSLQVYSAFRLVARAKAKGAPVAVLSLGETRADSLVDLKIEDSCADVLEGVQELLGC</sequence>
<evidence type="ECO:0000259" key="5">
    <source>
        <dbReference type="PROSITE" id="PS50305"/>
    </source>
</evidence>
<dbReference type="GO" id="GO:0046872">
    <property type="term" value="F:metal ion binding"/>
    <property type="evidence" value="ECO:0007669"/>
    <property type="project" value="UniProtKB-KW"/>
</dbReference>
<dbReference type="PANTHER" id="PTHR11085:SF10">
    <property type="entry name" value="NAD-DEPENDENT PROTEIN DEACYLASE SIRTUIN-5, MITOCHONDRIAL-RELATED"/>
    <property type="match status" value="1"/>
</dbReference>
<feature type="binding site" evidence="4">
    <location>
        <position position="140"/>
    </location>
    <ligand>
        <name>Zn(2+)</name>
        <dbReference type="ChEBI" id="CHEBI:29105"/>
    </ligand>
</feature>
<dbReference type="InterPro" id="IPR003000">
    <property type="entry name" value="Sirtuin"/>
</dbReference>
<dbReference type="Pfam" id="PF02146">
    <property type="entry name" value="SIR2"/>
    <property type="match status" value="1"/>
</dbReference>
<dbReference type="InterPro" id="IPR026591">
    <property type="entry name" value="Sirtuin_cat_small_dom_sf"/>
</dbReference>
<feature type="binding site" evidence="4">
    <location>
        <position position="202"/>
    </location>
    <ligand>
        <name>Zn(2+)</name>
        <dbReference type="ChEBI" id="CHEBI:29105"/>
    </ligand>
</feature>
<dbReference type="AlphaFoldDB" id="A0AAD5XTZ1"/>
<feature type="binding site" evidence="4">
    <location>
        <position position="205"/>
    </location>
    <ligand>
        <name>Zn(2+)</name>
        <dbReference type="ChEBI" id="CHEBI:29105"/>
    </ligand>
</feature>
<dbReference type="Gene3D" id="3.30.1600.10">
    <property type="entry name" value="SIR2/SIRT2 'Small Domain"/>
    <property type="match status" value="1"/>
</dbReference>
<dbReference type="InterPro" id="IPR029035">
    <property type="entry name" value="DHS-like_NAD/FAD-binding_dom"/>
</dbReference>
<keyword evidence="7" id="KW-1185">Reference proteome</keyword>
<keyword evidence="4" id="KW-0479">Metal-binding</keyword>
<reference evidence="6" key="1">
    <citation type="submission" date="2020-05" db="EMBL/GenBank/DDBJ databases">
        <title>Phylogenomic resolution of chytrid fungi.</title>
        <authorList>
            <person name="Stajich J.E."/>
            <person name="Amses K."/>
            <person name="Simmons R."/>
            <person name="Seto K."/>
            <person name="Myers J."/>
            <person name="Bonds A."/>
            <person name="Quandt C.A."/>
            <person name="Barry K."/>
            <person name="Liu P."/>
            <person name="Grigoriev I."/>
            <person name="Longcore J.E."/>
            <person name="James T.Y."/>
        </authorList>
    </citation>
    <scope>NUCLEOTIDE SEQUENCE</scope>
    <source>
        <strain evidence="6">JEL0379</strain>
    </source>
</reference>
<evidence type="ECO:0000256" key="4">
    <source>
        <dbReference type="PROSITE-ProRule" id="PRU00236"/>
    </source>
</evidence>
<dbReference type="PROSITE" id="PS50305">
    <property type="entry name" value="SIRTUIN"/>
    <property type="match status" value="1"/>
</dbReference>
<gene>
    <name evidence="6" type="primary">SIRT4</name>
    <name evidence="6" type="ORF">HDU87_002717</name>
</gene>
<evidence type="ECO:0000256" key="1">
    <source>
        <dbReference type="ARBA" id="ARBA00006924"/>
    </source>
</evidence>
<proteinExistence type="inferred from homology"/>
<evidence type="ECO:0000256" key="3">
    <source>
        <dbReference type="ARBA" id="ARBA00023027"/>
    </source>
</evidence>
<evidence type="ECO:0000313" key="7">
    <source>
        <dbReference type="Proteomes" id="UP001212152"/>
    </source>
</evidence>
<organism evidence="6 7">
    <name type="scientific">Geranomyces variabilis</name>
    <dbReference type="NCBI Taxonomy" id="109894"/>
    <lineage>
        <taxon>Eukaryota</taxon>
        <taxon>Fungi</taxon>
        <taxon>Fungi incertae sedis</taxon>
        <taxon>Chytridiomycota</taxon>
        <taxon>Chytridiomycota incertae sedis</taxon>
        <taxon>Chytridiomycetes</taxon>
        <taxon>Spizellomycetales</taxon>
        <taxon>Powellomycetaceae</taxon>
        <taxon>Geranomyces</taxon>
    </lineage>
</organism>
<dbReference type="InterPro" id="IPR026590">
    <property type="entry name" value="Ssirtuin_cat_dom"/>
</dbReference>
<dbReference type="PANTHER" id="PTHR11085">
    <property type="entry name" value="NAD-DEPENDENT PROTEIN DEACYLASE SIRTUIN-5, MITOCHONDRIAL-RELATED"/>
    <property type="match status" value="1"/>
</dbReference>
<evidence type="ECO:0000256" key="2">
    <source>
        <dbReference type="ARBA" id="ARBA00022679"/>
    </source>
</evidence>
<feature type="active site" description="Proton acceptor" evidence="4">
    <location>
        <position position="132"/>
    </location>
</feature>
<dbReference type="SUPFAM" id="SSF52467">
    <property type="entry name" value="DHS-like NAD/FAD-binding domain"/>
    <property type="match status" value="1"/>
</dbReference>
<accession>A0AAD5XTZ1</accession>
<protein>
    <submittedName>
        <fullName evidence="6">NAD-dependent protein lipoamidase sirtuin-4</fullName>
    </submittedName>
</protein>
<dbReference type="EMBL" id="JADGJQ010000002">
    <property type="protein sequence ID" value="KAJ3185150.1"/>
    <property type="molecule type" value="Genomic_DNA"/>
</dbReference>
<dbReference type="GO" id="GO:0070403">
    <property type="term" value="F:NAD+ binding"/>
    <property type="evidence" value="ECO:0007669"/>
    <property type="project" value="InterPro"/>
</dbReference>
<evidence type="ECO:0000313" key="6">
    <source>
        <dbReference type="EMBL" id="KAJ3185150.1"/>
    </source>
</evidence>
<feature type="binding site" evidence="4">
    <location>
        <position position="143"/>
    </location>
    <ligand>
        <name>Zn(2+)</name>
        <dbReference type="ChEBI" id="CHEBI:29105"/>
    </ligand>
</feature>
<comment type="caution">
    <text evidence="6">The sequence shown here is derived from an EMBL/GenBank/DDBJ whole genome shotgun (WGS) entry which is preliminary data.</text>
</comment>
<feature type="domain" description="Deacetylase sirtuin-type" evidence="5">
    <location>
        <begin position="9"/>
        <end position="300"/>
    </location>
</feature>
<dbReference type="GO" id="GO:0017136">
    <property type="term" value="F:histone deacetylase activity, NAD-dependent"/>
    <property type="evidence" value="ECO:0007669"/>
    <property type="project" value="TreeGrafter"/>
</dbReference>
<keyword evidence="2" id="KW-0808">Transferase</keyword>
<dbReference type="InterPro" id="IPR050134">
    <property type="entry name" value="NAD-dep_sirtuin_deacylases"/>
</dbReference>
<keyword evidence="3" id="KW-0520">NAD</keyword>
<name>A0AAD5XTZ1_9FUNG</name>
<keyword evidence="4" id="KW-0862">Zinc</keyword>
<comment type="similarity">
    <text evidence="1">Belongs to the sirtuin family. Class I subfamily.</text>
</comment>
<dbReference type="Proteomes" id="UP001212152">
    <property type="component" value="Unassembled WGS sequence"/>
</dbReference>
<dbReference type="Gene3D" id="3.40.50.1220">
    <property type="entry name" value="TPP-binding domain"/>
    <property type="match status" value="1"/>
</dbReference>